<dbReference type="GO" id="GO:0000151">
    <property type="term" value="C:ubiquitin ligase complex"/>
    <property type="evidence" value="ECO:0007669"/>
    <property type="project" value="TreeGrafter"/>
</dbReference>
<dbReference type="GO" id="GO:0005829">
    <property type="term" value="C:cytosol"/>
    <property type="evidence" value="ECO:0007669"/>
    <property type="project" value="TreeGrafter"/>
</dbReference>
<dbReference type="GO" id="GO:0005634">
    <property type="term" value="C:nucleus"/>
    <property type="evidence" value="ECO:0007669"/>
    <property type="project" value="TreeGrafter"/>
</dbReference>
<dbReference type="AlphaFoldDB" id="A0A0F7UIU3"/>
<proteinExistence type="predicted"/>
<evidence type="ECO:0000313" key="2">
    <source>
        <dbReference type="EMBL" id="CEL68505.1"/>
    </source>
</evidence>
<accession>A0A0F7UIU3</accession>
<dbReference type="PANTHER" id="PTHR31531:SF2">
    <property type="entry name" value="E3 UBIQUITIN-PROTEIN LIGASE E3D"/>
    <property type="match status" value="1"/>
</dbReference>
<dbReference type="GO" id="GO:0031624">
    <property type="term" value="F:ubiquitin conjugating enzyme binding"/>
    <property type="evidence" value="ECO:0007669"/>
    <property type="project" value="TreeGrafter"/>
</dbReference>
<name>A0A0F7UIU3_NEOCL</name>
<protein>
    <submittedName>
        <fullName evidence="2">Uncharacterized protein</fullName>
    </submittedName>
</protein>
<dbReference type="EMBL" id="LN714484">
    <property type="protein sequence ID" value="CEL68505.1"/>
    <property type="molecule type" value="Genomic_DNA"/>
</dbReference>
<organism evidence="2">
    <name type="scientific">Neospora caninum (strain Liverpool)</name>
    <dbReference type="NCBI Taxonomy" id="572307"/>
    <lineage>
        <taxon>Eukaryota</taxon>
        <taxon>Sar</taxon>
        <taxon>Alveolata</taxon>
        <taxon>Apicomplexa</taxon>
        <taxon>Conoidasida</taxon>
        <taxon>Coccidia</taxon>
        <taxon>Eucoccidiorida</taxon>
        <taxon>Eimeriorina</taxon>
        <taxon>Sarcocystidae</taxon>
        <taxon>Neospora</taxon>
    </lineage>
</organism>
<dbReference type="GO" id="GO:0030332">
    <property type="term" value="F:cyclin binding"/>
    <property type="evidence" value="ECO:0007669"/>
    <property type="project" value="TreeGrafter"/>
</dbReference>
<reference evidence="2" key="1">
    <citation type="journal article" date="2015" name="PLoS ONE">
        <title>Comprehensive Evaluation of Toxoplasma gondii VEG and Neospora caninum LIV Genomes with Tachyzoite Stage Transcriptome and Proteome Defines Novel Transcript Features.</title>
        <authorList>
            <person name="Ramaprasad A."/>
            <person name="Mourier T."/>
            <person name="Naeem R."/>
            <person name="Malas T.B."/>
            <person name="Moussa E."/>
            <person name="Panigrahi A."/>
            <person name="Vermont S.J."/>
            <person name="Otto T.D."/>
            <person name="Wastling J."/>
            <person name="Pain A."/>
        </authorList>
    </citation>
    <scope>NUCLEOTIDE SEQUENCE</scope>
    <source>
        <strain evidence="2">Liverpool</strain>
    </source>
</reference>
<dbReference type="Pfam" id="PF09814">
    <property type="entry name" value="HECT_2"/>
    <property type="match status" value="1"/>
</dbReference>
<dbReference type="GO" id="GO:0061630">
    <property type="term" value="F:ubiquitin protein ligase activity"/>
    <property type="evidence" value="ECO:0007669"/>
    <property type="project" value="TreeGrafter"/>
</dbReference>
<gene>
    <name evidence="2" type="ORF">BN1204_042595</name>
</gene>
<dbReference type="InterPro" id="IPR019193">
    <property type="entry name" value="UBQ-conj_enz_E2-bd_prot"/>
</dbReference>
<dbReference type="GO" id="GO:0051865">
    <property type="term" value="P:protein autoubiquitination"/>
    <property type="evidence" value="ECO:0007669"/>
    <property type="project" value="TreeGrafter"/>
</dbReference>
<dbReference type="GO" id="GO:0000209">
    <property type="term" value="P:protein polyubiquitination"/>
    <property type="evidence" value="ECO:0007669"/>
    <property type="project" value="TreeGrafter"/>
</dbReference>
<dbReference type="PANTHER" id="PTHR31531">
    <property type="entry name" value="E3 UBIQUITIN-PROTEIN LIGASE E3D FAMILY MEMBER"/>
    <property type="match status" value="1"/>
</dbReference>
<evidence type="ECO:0000256" key="1">
    <source>
        <dbReference type="SAM" id="MobiDB-lite"/>
    </source>
</evidence>
<sequence>MSCVIELFPFVRRANAVAFIPSNQARAPPVGQLGSETDEVPKDFVNEFASLTLTKSGHAILPAERSNGCLEKPATNPGEPSHDSLSDGKRPHVYLREIPCTGGHTFGLYVHPNEFARAVDGACSIKTQDEQGASALNKEDPRQAIQQPDHSPVRSSIDREEADGCVTRFVFQLPTTISSFRVISFSELGGGYGACQGFYLKLSLTLAVRLCPLTMIPDQNEVKLLRSVKPFRLQCKSCKEIMATLSSPDVLALPSTLWTEMSETVACEECSPVPVTKADFLAKPNRICVGTDHIALSPLDIDEVAVRINGDKLLCNSCGTMVGYPTRSSAFCGGQSKDENHLHCGRQQVVGDAESSGTSCHSCRLQGPAGSCDLAEACFLKHRVYVQQLCPDIAPSDILWRHTEACAIAKSIERICKKASIHRFLVERGGDDEDKADNTGSCSASALVNKIASVELTIVVREFFPLVVQKKEQPNEPAESETFRSPPVQRFHRAMKVLFRAVASTQTSKADSRSHRLQLPRIPFEDLLDELQRNARLYESSPVEISSFPTKQTVSYLPLPPVSPL</sequence>
<feature type="region of interest" description="Disordered" evidence="1">
    <location>
        <begin position="130"/>
        <end position="158"/>
    </location>
</feature>
<dbReference type="GO" id="GO:0043161">
    <property type="term" value="P:proteasome-mediated ubiquitin-dependent protein catabolic process"/>
    <property type="evidence" value="ECO:0007669"/>
    <property type="project" value="TreeGrafter"/>
</dbReference>
<dbReference type="GO" id="GO:0006513">
    <property type="term" value="P:protein monoubiquitination"/>
    <property type="evidence" value="ECO:0007669"/>
    <property type="project" value="TreeGrafter"/>
</dbReference>
<feature type="region of interest" description="Disordered" evidence="1">
    <location>
        <begin position="68"/>
        <end position="88"/>
    </location>
</feature>